<comment type="cofactor">
    <cofactor evidence="1">
        <name>FAD</name>
        <dbReference type="ChEBI" id="CHEBI:57692"/>
    </cofactor>
</comment>
<sequence>MSYQTVVELKSLAQRKPTKFTVGDTDVVLIRDDERVQAFQAKCPHAGAPLEQGAVCGDKLICPWHKAVFQLQDGQMCEPLALANLKRYPVRIEQGKVLVSPQAMSPASAPSAQGESPVCVILGSGAAGSAAIWTLRDEGFSGHIVLIERESAAPYDRTALSKFVPSGKMAIEDVPKLLKQDVLGTVERIQGDVEQLKALDKMLILKGGRQVKFDQLLIASGSVPQALDIPGKDLEGVHLLRSLNQADELLKEVDKTEQLVIIGNSFIGMEMAGSLRNRDVDVTVIARHPLPFAKQFGEEIGRHFYDLHRSNGVKFVEGDPVALEGEGKVKAVRLKSGKKVDASLVLFGTGVVPATTFIHDLPLEEDGSLLTDSQLRVADNIWVAGDIASYPSVHGPQRIEHYRVAHQQGRIAAMNMLGKQILYDRVPFFWTAHYGTRYEYLGHAEEWDDYRLLGSLQNKQFIAFYCQEGMIAAVCSAGLYTLTAALVQEMQQPMTLAQGIALYEAYSAA</sequence>
<keyword evidence="4" id="KW-0479">Metal-binding</keyword>
<keyword evidence="3" id="KW-0001">2Fe-2S</keyword>
<dbReference type="InterPro" id="IPR016156">
    <property type="entry name" value="FAD/NAD-linked_Rdtase_dimer_sf"/>
</dbReference>
<dbReference type="Pfam" id="PF07992">
    <property type="entry name" value="Pyr_redox_2"/>
    <property type="match status" value="1"/>
</dbReference>
<keyword evidence="8" id="KW-0411">Iron-sulfur</keyword>
<evidence type="ECO:0000313" key="11">
    <source>
        <dbReference type="Proteomes" id="UP000198841"/>
    </source>
</evidence>
<dbReference type="Gene3D" id="3.30.390.30">
    <property type="match status" value="1"/>
</dbReference>
<evidence type="ECO:0000256" key="4">
    <source>
        <dbReference type="ARBA" id="ARBA00022723"/>
    </source>
</evidence>
<proteinExistence type="predicted"/>
<feature type="domain" description="Rieske" evidence="9">
    <location>
        <begin position="4"/>
        <end position="99"/>
    </location>
</feature>
<evidence type="ECO:0000256" key="5">
    <source>
        <dbReference type="ARBA" id="ARBA00022827"/>
    </source>
</evidence>
<dbReference type="InterPro" id="IPR036188">
    <property type="entry name" value="FAD/NAD-bd_sf"/>
</dbReference>
<evidence type="ECO:0000256" key="6">
    <source>
        <dbReference type="ARBA" id="ARBA00023002"/>
    </source>
</evidence>
<evidence type="ECO:0000256" key="7">
    <source>
        <dbReference type="ARBA" id="ARBA00023004"/>
    </source>
</evidence>
<dbReference type="Gene3D" id="3.50.50.60">
    <property type="entry name" value="FAD/NAD(P)-binding domain"/>
    <property type="match status" value="2"/>
</dbReference>
<dbReference type="Pfam" id="PF00355">
    <property type="entry name" value="Rieske"/>
    <property type="match status" value="1"/>
</dbReference>
<dbReference type="PRINTS" id="PR00368">
    <property type="entry name" value="FADPNR"/>
</dbReference>
<dbReference type="SUPFAM" id="SSF50022">
    <property type="entry name" value="ISP domain"/>
    <property type="match status" value="1"/>
</dbReference>
<keyword evidence="5" id="KW-0274">FAD</keyword>
<dbReference type="EMBL" id="FOSD01000008">
    <property type="protein sequence ID" value="SFK56653.1"/>
    <property type="molecule type" value="Genomic_DNA"/>
</dbReference>
<keyword evidence="2" id="KW-0285">Flavoprotein</keyword>
<dbReference type="InterPro" id="IPR036922">
    <property type="entry name" value="Rieske_2Fe-2S_sf"/>
</dbReference>
<dbReference type="InterPro" id="IPR017941">
    <property type="entry name" value="Rieske_2Fe-2S"/>
</dbReference>
<evidence type="ECO:0000256" key="1">
    <source>
        <dbReference type="ARBA" id="ARBA00001974"/>
    </source>
</evidence>
<dbReference type="InterPro" id="IPR023753">
    <property type="entry name" value="FAD/NAD-binding_dom"/>
</dbReference>
<name>A0A1I4AK62_9GAMM</name>
<dbReference type="PANTHER" id="PTHR43557">
    <property type="entry name" value="APOPTOSIS-INDUCING FACTOR 1"/>
    <property type="match status" value="1"/>
</dbReference>
<dbReference type="PRINTS" id="PR00411">
    <property type="entry name" value="PNDRDTASEI"/>
</dbReference>
<evidence type="ECO:0000256" key="3">
    <source>
        <dbReference type="ARBA" id="ARBA00022714"/>
    </source>
</evidence>
<evidence type="ECO:0000256" key="8">
    <source>
        <dbReference type="ARBA" id="ARBA00023014"/>
    </source>
</evidence>
<protein>
    <submittedName>
        <fullName evidence="10">NADPH-dependent 2,4-dienoyl-CoA reductase, sulfur reductase</fullName>
    </submittedName>
</protein>
<reference evidence="10 11" key="1">
    <citation type="submission" date="2016-10" db="EMBL/GenBank/DDBJ databases">
        <authorList>
            <person name="Varghese N."/>
            <person name="Submissions S."/>
        </authorList>
    </citation>
    <scope>NUCLEOTIDE SEQUENCE [LARGE SCALE GENOMIC DNA]</scope>
    <source>
        <strain evidence="10 11">YR512</strain>
    </source>
</reference>
<comment type="caution">
    <text evidence="10">The sequence shown here is derived from an EMBL/GenBank/DDBJ whole genome shotgun (WGS) entry which is preliminary data.</text>
</comment>
<evidence type="ECO:0000256" key="2">
    <source>
        <dbReference type="ARBA" id="ARBA00022630"/>
    </source>
</evidence>
<accession>A0A1I4AK62</accession>
<dbReference type="Proteomes" id="UP000198841">
    <property type="component" value="Unassembled WGS sequence"/>
</dbReference>
<dbReference type="PANTHER" id="PTHR43557:SF2">
    <property type="entry name" value="RIESKE DOMAIN-CONTAINING PROTEIN-RELATED"/>
    <property type="match status" value="1"/>
</dbReference>
<evidence type="ECO:0000313" key="10">
    <source>
        <dbReference type="EMBL" id="SFK56653.1"/>
    </source>
</evidence>
<keyword evidence="6" id="KW-0560">Oxidoreductase</keyword>
<dbReference type="InterPro" id="IPR050446">
    <property type="entry name" value="FAD-oxidoreductase/Apoptosis"/>
</dbReference>
<dbReference type="Gene3D" id="2.102.10.10">
    <property type="entry name" value="Rieske [2Fe-2S] iron-sulphur domain"/>
    <property type="match status" value="1"/>
</dbReference>
<dbReference type="SUPFAM" id="SSF55424">
    <property type="entry name" value="FAD/NAD-linked reductases, dimerisation (C-terminal) domain"/>
    <property type="match status" value="1"/>
</dbReference>
<dbReference type="PROSITE" id="PS51296">
    <property type="entry name" value="RIESKE"/>
    <property type="match status" value="1"/>
</dbReference>
<dbReference type="RefSeq" id="WP_008106047.1">
    <property type="nucleotide sequence ID" value="NZ_FOSD01000008.1"/>
</dbReference>
<dbReference type="SUPFAM" id="SSF51905">
    <property type="entry name" value="FAD/NAD(P)-binding domain"/>
    <property type="match status" value="1"/>
</dbReference>
<evidence type="ECO:0000259" key="9">
    <source>
        <dbReference type="PROSITE" id="PS51296"/>
    </source>
</evidence>
<keyword evidence="7" id="KW-0408">Iron</keyword>
<keyword evidence="11" id="KW-1185">Reference proteome</keyword>
<organism evidence="10 11">
    <name type="scientific">Candidatus Pantoea symbiotica</name>
    <dbReference type="NCBI Taxonomy" id="1884370"/>
    <lineage>
        <taxon>Bacteria</taxon>
        <taxon>Pseudomonadati</taxon>
        <taxon>Pseudomonadota</taxon>
        <taxon>Gammaproteobacteria</taxon>
        <taxon>Enterobacterales</taxon>
        <taxon>Erwiniaceae</taxon>
        <taxon>Pantoea</taxon>
    </lineage>
</organism>
<gene>
    <name evidence="10" type="ORF">SAMN05518863_10831</name>
</gene>